<protein>
    <submittedName>
        <fullName evidence="2">Uncharacterized protein</fullName>
    </submittedName>
</protein>
<evidence type="ECO:0000313" key="3">
    <source>
        <dbReference type="Proteomes" id="UP000481109"/>
    </source>
</evidence>
<accession>A0A6G4XPP1</accession>
<keyword evidence="3" id="KW-1185">Reference proteome</keyword>
<feature type="transmembrane region" description="Helical" evidence="1">
    <location>
        <begin position="25"/>
        <end position="43"/>
    </location>
</feature>
<reference evidence="2 3" key="1">
    <citation type="submission" date="2020-02" db="EMBL/GenBank/DDBJ databases">
        <title>Whole-genome analyses of novel actinobacteria.</title>
        <authorList>
            <person name="Sahin N."/>
            <person name="Tokatli A."/>
        </authorList>
    </citation>
    <scope>NUCLEOTIDE SEQUENCE [LARGE SCALE GENOMIC DNA]</scope>
    <source>
        <strain evidence="2 3">YC504</strain>
    </source>
</reference>
<evidence type="ECO:0000256" key="1">
    <source>
        <dbReference type="SAM" id="Phobius"/>
    </source>
</evidence>
<evidence type="ECO:0000313" key="2">
    <source>
        <dbReference type="EMBL" id="NGO79515.1"/>
    </source>
</evidence>
<dbReference type="EMBL" id="JAAKZW010000155">
    <property type="protein sequence ID" value="NGO79515.1"/>
    <property type="molecule type" value="Genomic_DNA"/>
</dbReference>
<keyword evidence="1" id="KW-1133">Transmembrane helix</keyword>
<comment type="caution">
    <text evidence="2">The sequence shown here is derived from an EMBL/GenBank/DDBJ whole genome shotgun (WGS) entry which is preliminary data.</text>
</comment>
<name>A0A6G4XPP1_9ACTN</name>
<organism evidence="2 3">
    <name type="scientific">Streptomyces mesophilus</name>
    <dbReference type="NCBI Taxonomy" id="1775132"/>
    <lineage>
        <taxon>Bacteria</taxon>
        <taxon>Bacillati</taxon>
        <taxon>Actinomycetota</taxon>
        <taxon>Actinomycetes</taxon>
        <taxon>Kitasatosporales</taxon>
        <taxon>Streptomycetaceae</taxon>
        <taxon>Streptomyces</taxon>
    </lineage>
</organism>
<proteinExistence type="predicted"/>
<keyword evidence="1" id="KW-0472">Membrane</keyword>
<dbReference type="AlphaFoldDB" id="A0A6G4XPP1"/>
<dbReference type="Proteomes" id="UP000481109">
    <property type="component" value="Unassembled WGS sequence"/>
</dbReference>
<gene>
    <name evidence="2" type="ORF">G6045_28250</name>
</gene>
<keyword evidence="1" id="KW-0812">Transmembrane</keyword>
<sequence length="108" mass="10858">MVNGVLLAGPLQNLGDTFIEMLKDWGSAALVAILIVIVALEAGRRMSIKAGIGALLLMIIALGLYAARNDLAGMFETEIKEAGTEGAPAVIAPPVAGTGTAPDSGGAL</sequence>
<feature type="transmembrane region" description="Helical" evidence="1">
    <location>
        <begin position="50"/>
        <end position="67"/>
    </location>
</feature>